<evidence type="ECO:0000313" key="3">
    <source>
        <dbReference type="Proteomes" id="UP000242875"/>
    </source>
</evidence>
<dbReference type="Pfam" id="PF00566">
    <property type="entry name" value="RabGAP-TBC"/>
    <property type="match status" value="1"/>
</dbReference>
<feature type="non-terminal residue" evidence="2">
    <location>
        <position position="1"/>
    </location>
</feature>
<sequence>PPQPTNFKKWDRIARRITKNDMTCMKFEVGGKVSLRSLMSHGAVPRIYRPAVWYFLITHRLRDMEIDHALVDIYQELKCISSEHRSRIENDLHTIGFPEATITAVQNVLTGFGNYNTTVGYQEVMLGPVLLLLENFSEEFAFVCLTHLFRRYNLQNLLSPDSTLPLTLCTSLDRLLQAQAPPLAAHLEFLGIKSAEVAKDWFRTLFSTVLGRNHGTVSRLFELWLAMESWDFWVAVAYGVLRLWWDGKGDQNNHRKSIIRSPQSYSAPQLIQSLQDFQPEIRDSEKFVNGIMSVYVGTKRSEGATSLGQRLTSSNKKRQSVLVP</sequence>
<accession>A0A261XYN6</accession>
<dbReference type="PROSITE" id="PS50086">
    <property type="entry name" value="TBC_RABGAP"/>
    <property type="match status" value="1"/>
</dbReference>
<protein>
    <recommendedName>
        <fullName evidence="1">Rab-GAP TBC domain-containing protein</fullName>
    </recommendedName>
</protein>
<dbReference type="EMBL" id="MVBO01000085">
    <property type="protein sequence ID" value="OZJ03441.1"/>
    <property type="molecule type" value="Genomic_DNA"/>
</dbReference>
<name>A0A261XYN6_9FUNG</name>
<dbReference type="PANTHER" id="PTHR47219:SF9">
    <property type="entry name" value="GTPASE ACTIVATING PROTEIN AND CENTROSOME-ASSOCIATED, ISOFORM B"/>
    <property type="match status" value="1"/>
</dbReference>
<feature type="domain" description="Rab-GAP TBC" evidence="1">
    <location>
        <begin position="43"/>
        <end position="228"/>
    </location>
</feature>
<reference evidence="2 3" key="1">
    <citation type="journal article" date="2017" name="Mycologia">
        <title>Bifiguratus adelaidae, gen. et sp. nov., a new member of Mucoromycotina in endophytic and soil-dwelling habitats.</title>
        <authorList>
            <person name="Torres-Cruz T.J."/>
            <person name="Billingsley Tobias T.L."/>
            <person name="Almatruk M."/>
            <person name="Hesse C."/>
            <person name="Kuske C.R."/>
            <person name="Desiro A."/>
            <person name="Benucci G.M."/>
            <person name="Bonito G."/>
            <person name="Stajich J.E."/>
            <person name="Dunlap C."/>
            <person name="Arnold A.E."/>
            <person name="Porras-Alfaro A."/>
        </authorList>
    </citation>
    <scope>NUCLEOTIDE SEQUENCE [LARGE SCALE GENOMIC DNA]</scope>
    <source>
        <strain evidence="2 3">AZ0501</strain>
    </source>
</reference>
<dbReference type="Gene3D" id="1.10.8.270">
    <property type="entry name" value="putative rabgap domain of human tbc1 domain family member 14 like domains"/>
    <property type="match status" value="1"/>
</dbReference>
<comment type="caution">
    <text evidence="2">The sequence shown here is derived from an EMBL/GenBank/DDBJ whole genome shotgun (WGS) entry which is preliminary data.</text>
</comment>
<evidence type="ECO:0000313" key="2">
    <source>
        <dbReference type="EMBL" id="OZJ03441.1"/>
    </source>
</evidence>
<dbReference type="Proteomes" id="UP000242875">
    <property type="component" value="Unassembled WGS sequence"/>
</dbReference>
<keyword evidence="3" id="KW-1185">Reference proteome</keyword>
<dbReference type="PANTHER" id="PTHR47219">
    <property type="entry name" value="RAB GTPASE-ACTIVATING PROTEIN 1-LIKE"/>
    <property type="match status" value="1"/>
</dbReference>
<evidence type="ECO:0000259" key="1">
    <source>
        <dbReference type="PROSITE" id="PS50086"/>
    </source>
</evidence>
<dbReference type="InterPro" id="IPR000195">
    <property type="entry name" value="Rab-GAP-TBC_dom"/>
</dbReference>
<dbReference type="AlphaFoldDB" id="A0A261XYN6"/>
<dbReference type="InterPro" id="IPR050302">
    <property type="entry name" value="Rab_GAP_TBC_domain"/>
</dbReference>
<proteinExistence type="predicted"/>
<dbReference type="GO" id="GO:0005096">
    <property type="term" value="F:GTPase activator activity"/>
    <property type="evidence" value="ECO:0007669"/>
    <property type="project" value="TreeGrafter"/>
</dbReference>
<dbReference type="Gene3D" id="1.10.472.80">
    <property type="entry name" value="Ypt/Rab-GAP domain of gyp1p, domain 3"/>
    <property type="match status" value="1"/>
</dbReference>
<gene>
    <name evidence="2" type="ORF">BZG36_03193</name>
</gene>
<dbReference type="SUPFAM" id="SSF47923">
    <property type="entry name" value="Ypt/Rab-GAP domain of gyp1p"/>
    <property type="match status" value="2"/>
</dbReference>
<organism evidence="2 3">
    <name type="scientific">Bifiguratus adelaidae</name>
    <dbReference type="NCBI Taxonomy" id="1938954"/>
    <lineage>
        <taxon>Eukaryota</taxon>
        <taxon>Fungi</taxon>
        <taxon>Fungi incertae sedis</taxon>
        <taxon>Mucoromycota</taxon>
        <taxon>Mucoromycotina</taxon>
        <taxon>Endogonomycetes</taxon>
        <taxon>Endogonales</taxon>
        <taxon>Endogonales incertae sedis</taxon>
        <taxon>Bifiguratus</taxon>
    </lineage>
</organism>
<dbReference type="SMART" id="SM00164">
    <property type="entry name" value="TBC"/>
    <property type="match status" value="1"/>
</dbReference>
<dbReference type="GO" id="GO:0031267">
    <property type="term" value="F:small GTPase binding"/>
    <property type="evidence" value="ECO:0007669"/>
    <property type="project" value="TreeGrafter"/>
</dbReference>
<dbReference type="InterPro" id="IPR035969">
    <property type="entry name" value="Rab-GAP_TBC_sf"/>
</dbReference>